<dbReference type="OrthoDB" id="5835829at2759"/>
<keyword evidence="2 3" id="KW-0808">Transferase</keyword>
<evidence type="ECO:0000256" key="1">
    <source>
        <dbReference type="ARBA" id="ARBA00009995"/>
    </source>
</evidence>
<dbReference type="EMBL" id="JXTB01000414">
    <property type="protein sequence ID" value="PON41470.1"/>
    <property type="molecule type" value="Genomic_DNA"/>
</dbReference>
<protein>
    <submittedName>
        <fullName evidence="3">UDP-glucuronosyl/UDP-glucosyltransferase</fullName>
    </submittedName>
</protein>
<name>A0A2P5AY32_PARAD</name>
<dbReference type="STRING" id="3476.A0A2P5AY32"/>
<dbReference type="CDD" id="cd03784">
    <property type="entry name" value="GT1_Gtf-like"/>
    <property type="match status" value="1"/>
</dbReference>
<dbReference type="SUPFAM" id="SSF53756">
    <property type="entry name" value="UDP-Glycosyltransferase/glycogen phosphorylase"/>
    <property type="match status" value="1"/>
</dbReference>
<reference evidence="4" key="1">
    <citation type="submission" date="2016-06" db="EMBL/GenBank/DDBJ databases">
        <title>Parallel loss of symbiosis genes in relatives of nitrogen-fixing non-legume Parasponia.</title>
        <authorList>
            <person name="Van Velzen R."/>
            <person name="Holmer R."/>
            <person name="Bu F."/>
            <person name="Rutten L."/>
            <person name="Van Zeijl A."/>
            <person name="Liu W."/>
            <person name="Santuari L."/>
            <person name="Cao Q."/>
            <person name="Sharma T."/>
            <person name="Shen D."/>
            <person name="Roswanjaya Y."/>
            <person name="Wardhani T."/>
            <person name="Kalhor M.S."/>
            <person name="Jansen J."/>
            <person name="Van den Hoogen J."/>
            <person name="Gungor B."/>
            <person name="Hartog M."/>
            <person name="Hontelez J."/>
            <person name="Verver J."/>
            <person name="Yang W.-C."/>
            <person name="Schijlen E."/>
            <person name="Repin R."/>
            <person name="Schilthuizen M."/>
            <person name="Schranz E."/>
            <person name="Heidstra R."/>
            <person name="Miyata K."/>
            <person name="Fedorova E."/>
            <person name="Kohlen W."/>
            <person name="Bisseling T."/>
            <person name="Smit S."/>
            <person name="Geurts R."/>
        </authorList>
    </citation>
    <scope>NUCLEOTIDE SEQUENCE [LARGE SCALE GENOMIC DNA]</scope>
    <source>
        <strain evidence="4">cv. WU1-14</strain>
    </source>
</reference>
<sequence length="344" mass="37830">MSQETGVSWVLLWAPGPCPLLAQLYTDLIRHHVSIARDHLGFSFSSCNSMRIFKITYSSNFAPPGSGNERLSFVPGMSKIPVQDLPEGIVFGNLESFFSTMLHQTSLVLPQATAVFINSFEELDKTVRGELNSKFHKFLSVGPFNLASPPPPAQYDSGCLPWLDKQEPASVAYISFGSVAVPPKEELVAIAEALEGSGVPFLWSLRENVRPNSPKAFLDKTEKSGKVVPRAPQADILYHRAIVVGTLCPVICRPFFGDHKLNGWMIEDVWEIGIKFEGGVFTKGGMERCLAMVLLLSQEKGKRMRAKIKLLEDPATEAVGPTGSSTGNFRLLLDVITRPRGLQK</sequence>
<evidence type="ECO:0000256" key="2">
    <source>
        <dbReference type="ARBA" id="ARBA00022679"/>
    </source>
</evidence>
<dbReference type="Proteomes" id="UP000237105">
    <property type="component" value="Unassembled WGS sequence"/>
</dbReference>
<dbReference type="Gene3D" id="3.40.50.2000">
    <property type="entry name" value="Glycogen Phosphorylase B"/>
    <property type="match status" value="2"/>
</dbReference>
<dbReference type="GO" id="GO:0080043">
    <property type="term" value="F:quercetin 3-O-glucosyltransferase activity"/>
    <property type="evidence" value="ECO:0007669"/>
    <property type="project" value="TreeGrafter"/>
</dbReference>
<organism evidence="3 4">
    <name type="scientific">Parasponia andersonii</name>
    <name type="common">Sponia andersonii</name>
    <dbReference type="NCBI Taxonomy" id="3476"/>
    <lineage>
        <taxon>Eukaryota</taxon>
        <taxon>Viridiplantae</taxon>
        <taxon>Streptophyta</taxon>
        <taxon>Embryophyta</taxon>
        <taxon>Tracheophyta</taxon>
        <taxon>Spermatophyta</taxon>
        <taxon>Magnoliopsida</taxon>
        <taxon>eudicotyledons</taxon>
        <taxon>Gunneridae</taxon>
        <taxon>Pentapetalae</taxon>
        <taxon>rosids</taxon>
        <taxon>fabids</taxon>
        <taxon>Rosales</taxon>
        <taxon>Cannabaceae</taxon>
        <taxon>Parasponia</taxon>
    </lineage>
</organism>
<evidence type="ECO:0000313" key="4">
    <source>
        <dbReference type="Proteomes" id="UP000237105"/>
    </source>
</evidence>
<proteinExistence type="inferred from homology"/>
<dbReference type="PANTHER" id="PTHR11926">
    <property type="entry name" value="GLUCOSYL/GLUCURONOSYL TRANSFERASES"/>
    <property type="match status" value="1"/>
</dbReference>
<dbReference type="InterPro" id="IPR002213">
    <property type="entry name" value="UDP_glucos_trans"/>
</dbReference>
<accession>A0A2P5AY32</accession>
<dbReference type="AlphaFoldDB" id="A0A2P5AY32"/>
<evidence type="ECO:0000313" key="3">
    <source>
        <dbReference type="EMBL" id="PON41470.1"/>
    </source>
</evidence>
<comment type="caution">
    <text evidence="3">The sequence shown here is derived from an EMBL/GenBank/DDBJ whole genome shotgun (WGS) entry which is preliminary data.</text>
</comment>
<dbReference type="PANTHER" id="PTHR11926:SF1560">
    <property type="entry name" value="UDP-GLYCOSYLTRANSFERASE 74E1-RELATED"/>
    <property type="match status" value="1"/>
</dbReference>
<comment type="similarity">
    <text evidence="1">Belongs to the UDP-glycosyltransferase family.</text>
</comment>
<gene>
    <name evidence="3" type="ORF">PanWU01x14_289150</name>
</gene>
<dbReference type="Pfam" id="PF00201">
    <property type="entry name" value="UDPGT"/>
    <property type="match status" value="1"/>
</dbReference>
<dbReference type="GO" id="GO:0080044">
    <property type="term" value="F:quercetin 7-O-glucosyltransferase activity"/>
    <property type="evidence" value="ECO:0007669"/>
    <property type="project" value="TreeGrafter"/>
</dbReference>
<keyword evidence="4" id="KW-1185">Reference proteome</keyword>